<reference evidence="2" key="1">
    <citation type="journal article" date="2019" name="Int. J. Syst. Evol. Microbiol.">
        <title>The Global Catalogue of Microorganisms (GCM) 10K type strain sequencing project: providing services to taxonomists for standard genome sequencing and annotation.</title>
        <authorList>
            <consortium name="The Broad Institute Genomics Platform"/>
            <consortium name="The Broad Institute Genome Sequencing Center for Infectious Disease"/>
            <person name="Wu L."/>
            <person name="Ma J."/>
        </authorList>
    </citation>
    <scope>NUCLEOTIDE SEQUENCE [LARGE SCALE GENOMIC DNA]</scope>
    <source>
        <strain evidence="2">CGMCC 4.7330</strain>
    </source>
</reference>
<accession>A0ABV8DZR4</accession>
<gene>
    <name evidence="1" type="ORF">ACFO0B_27015</name>
</gene>
<organism evidence="1 2">
    <name type="scientific">Nocardia jiangsuensis</name>
    <dbReference type="NCBI Taxonomy" id="1691563"/>
    <lineage>
        <taxon>Bacteria</taxon>
        <taxon>Bacillati</taxon>
        <taxon>Actinomycetota</taxon>
        <taxon>Actinomycetes</taxon>
        <taxon>Mycobacteriales</taxon>
        <taxon>Nocardiaceae</taxon>
        <taxon>Nocardia</taxon>
    </lineage>
</organism>
<sequence>MIGDPGSAPGPVIPPASEARIPVRIERTPPPALAPLRHREPMSMTFGFRRVDRNGRLNARGVVRVLGWGPDVVLEMDCAGEQVLVVRAAEEGSRPGHPGSLHVPVRLRRRLGIEADDQVLPMADPGAGVLMLSPARLVGELVSARIAEAGRG</sequence>
<name>A0ABV8DZR4_9NOCA</name>
<keyword evidence="2" id="KW-1185">Reference proteome</keyword>
<dbReference type="EMBL" id="JBHSAX010000022">
    <property type="protein sequence ID" value="MFC3965656.1"/>
    <property type="molecule type" value="Genomic_DNA"/>
</dbReference>
<evidence type="ECO:0000313" key="1">
    <source>
        <dbReference type="EMBL" id="MFC3965656.1"/>
    </source>
</evidence>
<dbReference type="Proteomes" id="UP001595696">
    <property type="component" value="Unassembled WGS sequence"/>
</dbReference>
<proteinExistence type="predicted"/>
<comment type="caution">
    <text evidence="1">The sequence shown here is derived from an EMBL/GenBank/DDBJ whole genome shotgun (WGS) entry which is preliminary data.</text>
</comment>
<evidence type="ECO:0000313" key="2">
    <source>
        <dbReference type="Proteomes" id="UP001595696"/>
    </source>
</evidence>
<protein>
    <submittedName>
        <fullName evidence="1">Uncharacterized protein</fullName>
    </submittedName>
</protein>
<dbReference type="RefSeq" id="WP_378615688.1">
    <property type="nucleotide sequence ID" value="NZ_JBHSAX010000022.1"/>
</dbReference>